<dbReference type="PANTHER" id="PTHR23501:SF199">
    <property type="entry name" value="MFS EFFLUX TRANSPORTER INPD-RELATED"/>
    <property type="match status" value="1"/>
</dbReference>
<keyword evidence="9" id="KW-1185">Reference proteome</keyword>
<feature type="transmembrane region" description="Helical" evidence="6">
    <location>
        <begin position="43"/>
        <end position="64"/>
    </location>
</feature>
<evidence type="ECO:0000313" key="9">
    <source>
        <dbReference type="Proteomes" id="UP000815677"/>
    </source>
</evidence>
<feature type="region of interest" description="Disordered" evidence="5">
    <location>
        <begin position="1"/>
        <end position="31"/>
    </location>
</feature>
<comment type="subcellular location">
    <subcellularLocation>
        <location evidence="1">Membrane</location>
        <topology evidence="1">Multi-pass membrane protein</topology>
    </subcellularLocation>
</comment>
<dbReference type="PANTHER" id="PTHR23501">
    <property type="entry name" value="MAJOR FACILITATOR SUPERFAMILY"/>
    <property type="match status" value="1"/>
</dbReference>
<feature type="transmembrane region" description="Helical" evidence="6">
    <location>
        <begin position="120"/>
        <end position="142"/>
    </location>
</feature>
<evidence type="ECO:0000313" key="8">
    <source>
        <dbReference type="EMBL" id="GAT56607.1"/>
    </source>
</evidence>
<evidence type="ECO:0000259" key="7">
    <source>
        <dbReference type="PROSITE" id="PS50850"/>
    </source>
</evidence>
<dbReference type="InterPro" id="IPR011701">
    <property type="entry name" value="MFS"/>
</dbReference>
<organism evidence="8 9">
    <name type="scientific">Mycena chlorophos</name>
    <name type="common">Agaric fungus</name>
    <name type="synonym">Agaricus chlorophos</name>
    <dbReference type="NCBI Taxonomy" id="658473"/>
    <lineage>
        <taxon>Eukaryota</taxon>
        <taxon>Fungi</taxon>
        <taxon>Dikarya</taxon>
        <taxon>Basidiomycota</taxon>
        <taxon>Agaricomycotina</taxon>
        <taxon>Agaricomycetes</taxon>
        <taxon>Agaricomycetidae</taxon>
        <taxon>Agaricales</taxon>
        <taxon>Marasmiineae</taxon>
        <taxon>Mycenaceae</taxon>
        <taxon>Mycena</taxon>
    </lineage>
</organism>
<dbReference type="Pfam" id="PF07690">
    <property type="entry name" value="MFS_1"/>
    <property type="match status" value="1"/>
</dbReference>
<dbReference type="InterPro" id="IPR036259">
    <property type="entry name" value="MFS_trans_sf"/>
</dbReference>
<dbReference type="Proteomes" id="UP000815677">
    <property type="component" value="Unassembled WGS sequence"/>
</dbReference>
<dbReference type="CDD" id="cd17502">
    <property type="entry name" value="MFS_Azr1_MDR_like"/>
    <property type="match status" value="1"/>
</dbReference>
<feature type="transmembrane region" description="Helical" evidence="6">
    <location>
        <begin position="212"/>
        <end position="232"/>
    </location>
</feature>
<evidence type="ECO:0000256" key="6">
    <source>
        <dbReference type="SAM" id="Phobius"/>
    </source>
</evidence>
<evidence type="ECO:0000256" key="5">
    <source>
        <dbReference type="SAM" id="MobiDB-lite"/>
    </source>
</evidence>
<feature type="transmembrane region" description="Helical" evidence="6">
    <location>
        <begin position="154"/>
        <end position="175"/>
    </location>
</feature>
<dbReference type="EMBL" id="DF849315">
    <property type="protein sequence ID" value="GAT56607.1"/>
    <property type="molecule type" value="Genomic_DNA"/>
</dbReference>
<dbReference type="SUPFAM" id="SSF103473">
    <property type="entry name" value="MFS general substrate transporter"/>
    <property type="match status" value="1"/>
</dbReference>
<evidence type="ECO:0000256" key="1">
    <source>
        <dbReference type="ARBA" id="ARBA00004141"/>
    </source>
</evidence>
<dbReference type="Gene3D" id="1.20.1250.20">
    <property type="entry name" value="MFS general substrate transporter like domains"/>
    <property type="match status" value="2"/>
</dbReference>
<sequence length="553" mass="58818">MSTTNQVSERTLEASNPDEKETFDDGGAGATNEPQEHVEGLRLTLLMTALCLSVFLVSIDNMIISASNTISFDASKLAATAIPKITDAFDALDDISWYGSACVSRLFTASRRSKLFARFLLKWVFIAAITVFEIGSAVCGAAPSSHAFIAGRAIAGFGTAGVFSGAIIIIAHAAPLEKRPIYASIIGAMDGIASVGGPLLGGLFTDKVSWRWCFYVNLPIGAATLFLLVPVLKMPRNTNAASSRMSFWPRIDSLDPLGTIAFIPAVVSLLLALQWGGTTYAWNEPRVVALLVVFGVLTVVFVLIQLWKQDNATLPPRILKQRSIWAGAYVEFTMGAAFFIVMFFFPVWLQAIKGFSAVKSGYSTIPLILSLVFVSLVAGYGVTATGYYVPWLILGAVFMSVGAGVLYTLRVDTGHAKFIAYQVLFGLGFGFANQQPFIAVQTVLSLEDVPIGTSIIMLMQTLGGAVFLSAATNVFTDNLAQGIARISGVSPDSVVSTGATNLASTIAPQYLGAVLAVYNDAIMKTFEVAIALSGASLLGSLATEWRSVKAPES</sequence>
<feature type="transmembrane region" description="Helical" evidence="6">
    <location>
        <begin position="327"/>
        <end position="349"/>
    </location>
</feature>
<keyword evidence="4 6" id="KW-0472">Membrane</keyword>
<keyword evidence="2 6" id="KW-0812">Transmembrane</keyword>
<evidence type="ECO:0000256" key="2">
    <source>
        <dbReference type="ARBA" id="ARBA00022692"/>
    </source>
</evidence>
<feature type="transmembrane region" description="Helical" evidence="6">
    <location>
        <begin position="287"/>
        <end position="307"/>
    </location>
</feature>
<proteinExistence type="predicted"/>
<gene>
    <name evidence="8" type="ORF">MCHLO_13239</name>
</gene>
<feature type="transmembrane region" description="Helical" evidence="6">
    <location>
        <begin position="181"/>
        <end position="200"/>
    </location>
</feature>
<protein>
    <submittedName>
        <fullName evidence="8">Major facilitator superfamily transporter</fullName>
    </submittedName>
</protein>
<feature type="transmembrane region" description="Helical" evidence="6">
    <location>
        <begin position="388"/>
        <end position="407"/>
    </location>
</feature>
<feature type="domain" description="Major facilitator superfamily (MFS) profile" evidence="7">
    <location>
        <begin position="46"/>
        <end position="548"/>
    </location>
</feature>
<evidence type="ECO:0000256" key="4">
    <source>
        <dbReference type="ARBA" id="ARBA00023136"/>
    </source>
</evidence>
<accession>A0ABQ0M051</accession>
<feature type="transmembrane region" description="Helical" evidence="6">
    <location>
        <begin position="257"/>
        <end position="275"/>
    </location>
</feature>
<keyword evidence="3 6" id="KW-1133">Transmembrane helix</keyword>
<feature type="transmembrane region" description="Helical" evidence="6">
    <location>
        <begin position="451"/>
        <end position="475"/>
    </location>
</feature>
<dbReference type="PROSITE" id="PS50850">
    <property type="entry name" value="MFS"/>
    <property type="match status" value="1"/>
</dbReference>
<feature type="transmembrane region" description="Helical" evidence="6">
    <location>
        <begin position="419"/>
        <end position="439"/>
    </location>
</feature>
<feature type="transmembrane region" description="Helical" evidence="6">
    <location>
        <begin position="361"/>
        <end position="382"/>
    </location>
</feature>
<dbReference type="InterPro" id="IPR020846">
    <property type="entry name" value="MFS_dom"/>
</dbReference>
<reference evidence="8" key="1">
    <citation type="submission" date="2014-09" db="EMBL/GenBank/DDBJ databases">
        <title>Genome sequence of the luminous mushroom Mycena chlorophos for searching fungal bioluminescence genes.</title>
        <authorList>
            <person name="Tanaka Y."/>
            <person name="Kasuga D."/>
            <person name="Oba Y."/>
            <person name="Hase S."/>
            <person name="Sato K."/>
            <person name="Oba Y."/>
            <person name="Sakakibara Y."/>
        </authorList>
    </citation>
    <scope>NUCLEOTIDE SEQUENCE</scope>
</reference>
<name>A0ABQ0M051_MYCCL</name>
<evidence type="ECO:0000256" key="3">
    <source>
        <dbReference type="ARBA" id="ARBA00022989"/>
    </source>
</evidence>